<dbReference type="SUPFAM" id="SSF51556">
    <property type="entry name" value="Metallo-dependent hydrolases"/>
    <property type="match status" value="1"/>
</dbReference>
<dbReference type="InterPro" id="IPR032466">
    <property type="entry name" value="Metal_Hydrolase"/>
</dbReference>
<evidence type="ECO:0000256" key="4">
    <source>
        <dbReference type="ARBA" id="ARBA00022723"/>
    </source>
</evidence>
<protein>
    <submittedName>
        <fullName evidence="7">Allantoinase</fullName>
        <ecNumber evidence="7">3.5.2.5</ecNumber>
    </submittedName>
    <submittedName>
        <fullName evidence="8">Dihydroorotase</fullName>
        <ecNumber evidence="8">3.5.2.3</ecNumber>
    </submittedName>
</protein>
<dbReference type="InterPro" id="IPR050138">
    <property type="entry name" value="DHOase/Allantoinase_Hydrolase"/>
</dbReference>
<evidence type="ECO:0000313" key="9">
    <source>
        <dbReference type="EMBL" id="WET65711.1"/>
    </source>
</evidence>
<reference evidence="8" key="2">
    <citation type="submission" date="2023-01" db="EMBL/GenBank/DDBJ databases">
        <title>Human gut microbiome strain richness.</title>
        <authorList>
            <person name="Chen-Liaw A."/>
        </authorList>
    </citation>
    <scope>NUCLEOTIDE SEQUENCE</scope>
    <source>
        <strain evidence="8">RTP21484st1_E5_RTP21484_190118</strain>
    </source>
</reference>
<dbReference type="GO" id="GO:0006145">
    <property type="term" value="P:purine nucleobase catabolic process"/>
    <property type="evidence" value="ECO:0007669"/>
    <property type="project" value="TreeGrafter"/>
</dbReference>
<dbReference type="NCBIfam" id="TIGR00857">
    <property type="entry name" value="pyrC_multi"/>
    <property type="match status" value="1"/>
</dbReference>
<evidence type="ECO:0000259" key="6">
    <source>
        <dbReference type="Pfam" id="PF01979"/>
    </source>
</evidence>
<dbReference type="GO" id="GO:0046872">
    <property type="term" value="F:metal ion binding"/>
    <property type="evidence" value="ECO:0007669"/>
    <property type="project" value="UniProtKB-KW"/>
</dbReference>
<dbReference type="GO" id="GO:0004038">
    <property type="term" value="F:allantoinase activity"/>
    <property type="evidence" value="ECO:0007669"/>
    <property type="project" value="UniProtKB-EC"/>
</dbReference>
<organism evidence="7 10">
    <name type="scientific">Parabacteroides distasonis</name>
    <dbReference type="NCBI Taxonomy" id="823"/>
    <lineage>
        <taxon>Bacteria</taxon>
        <taxon>Pseudomonadati</taxon>
        <taxon>Bacteroidota</taxon>
        <taxon>Bacteroidia</taxon>
        <taxon>Bacteroidales</taxon>
        <taxon>Tannerellaceae</taxon>
        <taxon>Parabacteroides</taxon>
    </lineage>
</organism>
<sequence length="448" mass="50401">MNKILIQNPRIINEGRSFIGSVLVEGDKIAAVFEGEVPGNVRAEANQVIDATGKWLIPGVIDDQVHFRDPGLTHKGDIGTESRAAVAGGVTTFMDMPNTKPQTTTIADLEWKFNRAAEVSRANYSFFFGGTNDNMDEIRRLDRSRVPGLKLFLGSSTGNMLVDKKDSLERIFGEAGMLIAIHAEKEEVIRRNIQYYTNLHGEDLDISFHSKIRSEEACYQCSAEAVELATRLDSRLHILHLSTEKELSLLSNHLPLSEKKITGEVCVHHLWFHDGDYAQFGNRIKWNPSIKTIEDRAALREAVNNNTIDIVATDHAPHLPEEKQGSCLKAASGGPLIQHSLITMLELAMEGRFTYEKVVEKMAHMPAELFRIDRRGYIRPGYYADIVLIDPEQTWTVSKENILYKCGWSPFEGYTFHHGVWKTFVNGELAYGDGEVNDAVRGKEVRYL</sequence>
<comment type="cofactor">
    <cofactor evidence="1">
        <name>Zn(2+)</name>
        <dbReference type="ChEBI" id="CHEBI:29105"/>
    </cofactor>
</comment>
<reference evidence="9" key="3">
    <citation type="submission" date="2023-03" db="EMBL/GenBank/DDBJ databases">
        <title>Parabacteroides distasonis, a bacteria resistant against UC.</title>
        <authorList>
            <person name="Dai W."/>
        </authorList>
    </citation>
    <scope>NUCLEOTIDE SEQUENCE</scope>
    <source>
        <strain evidence="9">F1-28</strain>
    </source>
</reference>
<proteinExistence type="inferred from homology"/>
<dbReference type="SUPFAM" id="SSF51338">
    <property type="entry name" value="Composite domain of metallo-dependent hydrolases"/>
    <property type="match status" value="1"/>
</dbReference>
<dbReference type="NCBIfam" id="NF006688">
    <property type="entry name" value="PRK09236.1"/>
    <property type="match status" value="1"/>
</dbReference>
<dbReference type="AlphaFoldDB" id="A0A173RS07"/>
<dbReference type="Gene3D" id="3.20.20.140">
    <property type="entry name" value="Metal-dependent hydrolases"/>
    <property type="match status" value="1"/>
</dbReference>
<comment type="function">
    <text evidence="2">Catalyzes the reversible cyclization of carbamoyl aspartate to dihydroorotate.</text>
</comment>
<dbReference type="InterPro" id="IPR011059">
    <property type="entry name" value="Metal-dep_hydrolase_composite"/>
</dbReference>
<reference evidence="7 10" key="1">
    <citation type="submission" date="2015-09" db="EMBL/GenBank/DDBJ databases">
        <authorList>
            <consortium name="Pathogen Informatics"/>
        </authorList>
    </citation>
    <scope>NUCLEOTIDE SEQUENCE [LARGE SCALE GENOMIC DNA]</scope>
    <source>
        <strain evidence="7 10">2789STDY5608872</strain>
    </source>
</reference>
<dbReference type="Proteomes" id="UP001210126">
    <property type="component" value="Unassembled WGS sequence"/>
</dbReference>
<evidence type="ECO:0000256" key="1">
    <source>
        <dbReference type="ARBA" id="ARBA00001947"/>
    </source>
</evidence>
<keyword evidence="5 7" id="KW-0378">Hydrolase</keyword>
<comment type="similarity">
    <text evidence="3">Belongs to the metallo-dependent hydrolases superfamily. DHOase family. Class I DHOase subfamily.</text>
</comment>
<dbReference type="EC" id="3.5.2.3" evidence="8"/>
<dbReference type="GO" id="GO:0005737">
    <property type="term" value="C:cytoplasm"/>
    <property type="evidence" value="ECO:0007669"/>
    <property type="project" value="TreeGrafter"/>
</dbReference>
<dbReference type="Gene3D" id="2.30.40.10">
    <property type="entry name" value="Urease, subunit C, domain 1"/>
    <property type="match status" value="1"/>
</dbReference>
<dbReference type="EC" id="3.5.2.5" evidence="7"/>
<dbReference type="PROSITE" id="PS00483">
    <property type="entry name" value="DIHYDROOROTASE_2"/>
    <property type="match status" value="1"/>
</dbReference>
<keyword evidence="4" id="KW-0479">Metal-binding</keyword>
<gene>
    <name evidence="7" type="primary">allB</name>
    <name evidence="7" type="ORF">ERS852429_00670</name>
    <name evidence="9" type="ORF">P2T59_06905</name>
    <name evidence="8" type="ORF">PN599_00330</name>
</gene>
<dbReference type="PANTHER" id="PTHR43668">
    <property type="entry name" value="ALLANTOINASE"/>
    <property type="match status" value="1"/>
</dbReference>
<dbReference type="InterPro" id="IPR006680">
    <property type="entry name" value="Amidohydro-rel"/>
</dbReference>
<dbReference type="EMBL" id="CYXP01000001">
    <property type="protein sequence ID" value="CUM80783.1"/>
    <property type="molecule type" value="Genomic_DNA"/>
</dbReference>
<dbReference type="CDD" id="cd01318">
    <property type="entry name" value="DHOase_IIb"/>
    <property type="match status" value="1"/>
</dbReference>
<dbReference type="EMBL" id="JAQMPJ010000001">
    <property type="protein sequence ID" value="MDB9003448.1"/>
    <property type="molecule type" value="Genomic_DNA"/>
</dbReference>
<evidence type="ECO:0000256" key="5">
    <source>
        <dbReference type="ARBA" id="ARBA00022801"/>
    </source>
</evidence>
<dbReference type="EMBL" id="CP120353">
    <property type="protein sequence ID" value="WET65711.1"/>
    <property type="molecule type" value="Genomic_DNA"/>
</dbReference>
<dbReference type="Pfam" id="PF01979">
    <property type="entry name" value="Amidohydro_1"/>
    <property type="match status" value="1"/>
</dbReference>
<evidence type="ECO:0000256" key="2">
    <source>
        <dbReference type="ARBA" id="ARBA00002368"/>
    </source>
</evidence>
<evidence type="ECO:0000313" key="10">
    <source>
        <dbReference type="Proteomes" id="UP000095591"/>
    </source>
</evidence>
<dbReference type="RefSeq" id="WP_005868352.1">
    <property type="nucleotide sequence ID" value="NZ_CAXSKO010000017.1"/>
</dbReference>
<dbReference type="GO" id="GO:0004151">
    <property type="term" value="F:dihydroorotase activity"/>
    <property type="evidence" value="ECO:0007669"/>
    <property type="project" value="UniProtKB-EC"/>
</dbReference>
<dbReference type="Proteomes" id="UP000095591">
    <property type="component" value="Unassembled WGS sequence"/>
</dbReference>
<evidence type="ECO:0000256" key="3">
    <source>
        <dbReference type="ARBA" id="ARBA00010286"/>
    </source>
</evidence>
<name>A0A173RS07_PARDI</name>
<evidence type="ECO:0000313" key="7">
    <source>
        <dbReference type="EMBL" id="CUM80783.1"/>
    </source>
</evidence>
<dbReference type="PANTHER" id="PTHR43668:SF4">
    <property type="entry name" value="ALLANTOINASE"/>
    <property type="match status" value="1"/>
</dbReference>
<dbReference type="InterPro" id="IPR002195">
    <property type="entry name" value="Dihydroorotase_CS"/>
</dbReference>
<evidence type="ECO:0000313" key="8">
    <source>
        <dbReference type="EMBL" id="MDB9003448.1"/>
    </source>
</evidence>
<accession>A0A173RS07</accession>
<dbReference type="Proteomes" id="UP001221009">
    <property type="component" value="Chromosome"/>
</dbReference>
<feature type="domain" description="Amidohydrolase-related" evidence="6">
    <location>
        <begin position="56"/>
        <end position="429"/>
    </location>
</feature>